<dbReference type="PANTHER" id="PTHR40841:SF2">
    <property type="entry name" value="SIDEROPHORE-DEGRADING ESTERASE (EUROFUNG)"/>
    <property type="match status" value="1"/>
</dbReference>
<feature type="coiled-coil region" evidence="4">
    <location>
        <begin position="354"/>
        <end position="381"/>
    </location>
</feature>
<feature type="chain" id="PRO_5003559576" evidence="5">
    <location>
        <begin position="21"/>
        <end position="406"/>
    </location>
</feature>
<dbReference type="SMART" id="SM00028">
    <property type="entry name" value="TPR"/>
    <property type="match status" value="1"/>
</dbReference>
<accession>H2BXF3</accession>
<sequence length="406" mass="46844">MKYNLLISLILFSFSSYSQNAITIGKTITIHSEILKEDRILEIHLPKNYEESDKTYPVLYLLDSYYNFSHAVGSVEYLQLNRLIPDMIVVGIRNTNRNRDLSPDSPELSTDERERMGTTGEAHNFIAFLEKELIPHVQKTYKAAPYRVIVGHSRGGLFNVYTFFKKPELFDAYLTISPSLWYPNELISQEFENVFKKPSELSATFYMTLANENKGNMRGNVLKLSGEFNNYINAHKEADLRFKYEPMPEESHGTIGLPSIFSGLRFIFEPTQYEIPRTREEIMAQGGPDAAIEKAVTYFDELSEKYGFKVTNEYALVDLGYAFMRLEELQEYSVNAFKANVQAHPDSYDAYSNLGMAYEELDKLQKAKSNYEKALRLVMETEDPEWEFYKADLENLEKKIEAKAGN</sequence>
<evidence type="ECO:0000256" key="4">
    <source>
        <dbReference type="SAM" id="Coils"/>
    </source>
</evidence>
<dbReference type="Gene3D" id="3.40.50.1820">
    <property type="entry name" value="alpha/beta hydrolase"/>
    <property type="match status" value="1"/>
</dbReference>
<keyword evidence="4" id="KW-0175">Coiled coil</keyword>
<dbReference type="Pfam" id="PF00756">
    <property type="entry name" value="Esterase"/>
    <property type="match status" value="1"/>
</dbReference>
<reference evidence="7" key="1">
    <citation type="journal article" date="2012" name="Stand. Genomic Sci.">
        <title>Genome sequence of the Antarctic rhodopsins-containing flavobacterium Gillisia limnaea type strain (R-8282(T)).</title>
        <authorList>
            <person name="Riedel T."/>
            <person name="Held B."/>
            <person name="Nolan M."/>
            <person name="Lucas S."/>
            <person name="Lapidus A."/>
            <person name="Tice H."/>
            <person name="Del Rio T.G."/>
            <person name="Cheng J.F."/>
            <person name="Han C."/>
            <person name="Tapia R."/>
            <person name="Goodwin L.A."/>
            <person name="Pitluck S."/>
            <person name="Liolios K."/>
            <person name="Mavromatis K."/>
            <person name="Pagani I."/>
            <person name="Ivanova N."/>
            <person name="Mikhailova N."/>
            <person name="Pati A."/>
            <person name="Chen A."/>
            <person name="Palaniappan K."/>
            <person name="Land M."/>
            <person name="Rohde M."/>
            <person name="Tindall B.J."/>
            <person name="Detter J.C."/>
            <person name="Goker M."/>
            <person name="Bristow J."/>
            <person name="Eisen J.A."/>
            <person name="Markowitz V."/>
            <person name="Hugenholtz P."/>
            <person name="Kyrpides N.C."/>
            <person name="Klenk H.P."/>
            <person name="Woyke T."/>
        </authorList>
    </citation>
    <scope>NUCLEOTIDE SEQUENCE [LARGE SCALE GENOMIC DNA]</scope>
    <source>
        <strain evidence="7">DSM 15749 / LMG 21470 / R-8282</strain>
    </source>
</reference>
<keyword evidence="5" id="KW-0732">Signal</keyword>
<name>H2BXF3_GILLR</name>
<dbReference type="SUPFAM" id="SSF48452">
    <property type="entry name" value="TPR-like"/>
    <property type="match status" value="1"/>
</dbReference>
<dbReference type="Proteomes" id="UP000003844">
    <property type="component" value="Unassembled WGS sequence"/>
</dbReference>
<dbReference type="SUPFAM" id="SSF53474">
    <property type="entry name" value="alpha/beta-Hydrolases"/>
    <property type="match status" value="1"/>
</dbReference>
<dbReference type="InterPro" id="IPR000801">
    <property type="entry name" value="Esterase-like"/>
</dbReference>
<dbReference type="Gene3D" id="1.25.40.10">
    <property type="entry name" value="Tetratricopeptide repeat domain"/>
    <property type="match status" value="1"/>
</dbReference>
<comment type="similarity">
    <text evidence="1">Belongs to the esterase D family.</text>
</comment>
<dbReference type="InterPro" id="IPR052558">
    <property type="entry name" value="Siderophore_Hydrolase_D"/>
</dbReference>
<dbReference type="eggNOG" id="COG2819">
    <property type="taxonomic scope" value="Bacteria"/>
</dbReference>
<dbReference type="AlphaFoldDB" id="H2BXF3"/>
<evidence type="ECO:0000256" key="3">
    <source>
        <dbReference type="PROSITE-ProRule" id="PRU00339"/>
    </source>
</evidence>
<gene>
    <name evidence="6" type="ORF">Gilli_1374</name>
</gene>
<dbReference type="InterPro" id="IPR019734">
    <property type="entry name" value="TPR_rpt"/>
</dbReference>
<organism evidence="6 7">
    <name type="scientific">Gillisia limnaea (strain DSM 15749 / LMG 21470 / R-8282)</name>
    <dbReference type="NCBI Taxonomy" id="865937"/>
    <lineage>
        <taxon>Bacteria</taxon>
        <taxon>Pseudomonadati</taxon>
        <taxon>Bacteroidota</taxon>
        <taxon>Flavobacteriia</taxon>
        <taxon>Flavobacteriales</taxon>
        <taxon>Flavobacteriaceae</taxon>
        <taxon>Gillisia</taxon>
    </lineage>
</organism>
<dbReference type="STRING" id="865937.Gilli_1374"/>
<dbReference type="PROSITE" id="PS50005">
    <property type="entry name" value="TPR"/>
    <property type="match status" value="1"/>
</dbReference>
<feature type="repeat" description="TPR" evidence="3">
    <location>
        <begin position="348"/>
        <end position="381"/>
    </location>
</feature>
<keyword evidence="3" id="KW-0802">TPR repeat</keyword>
<keyword evidence="7" id="KW-1185">Reference proteome</keyword>
<dbReference type="GO" id="GO:0016788">
    <property type="term" value="F:hydrolase activity, acting on ester bonds"/>
    <property type="evidence" value="ECO:0007669"/>
    <property type="project" value="TreeGrafter"/>
</dbReference>
<dbReference type="HOGENOM" id="CLU_039834_0_1_10"/>
<evidence type="ECO:0000256" key="2">
    <source>
        <dbReference type="ARBA" id="ARBA00022801"/>
    </source>
</evidence>
<dbReference type="RefSeq" id="WP_006988352.1">
    <property type="nucleotide sequence ID" value="NZ_JH594606.1"/>
</dbReference>
<evidence type="ECO:0000256" key="1">
    <source>
        <dbReference type="ARBA" id="ARBA00005622"/>
    </source>
</evidence>
<evidence type="ECO:0000256" key="5">
    <source>
        <dbReference type="SAM" id="SignalP"/>
    </source>
</evidence>
<protein>
    <submittedName>
        <fullName evidence="6">Tetratricopeptide TPR_2 repeat-containing protein</fullName>
    </submittedName>
</protein>
<dbReference type="PANTHER" id="PTHR40841">
    <property type="entry name" value="SIDEROPHORE TRIACETYLFUSARININE C ESTERASE"/>
    <property type="match status" value="1"/>
</dbReference>
<keyword evidence="2" id="KW-0378">Hydrolase</keyword>
<feature type="signal peptide" evidence="5">
    <location>
        <begin position="1"/>
        <end position="20"/>
    </location>
</feature>
<proteinExistence type="inferred from homology"/>
<dbReference type="InterPro" id="IPR029058">
    <property type="entry name" value="AB_hydrolase_fold"/>
</dbReference>
<dbReference type="EMBL" id="JH594606">
    <property type="protein sequence ID" value="EHQ02035.1"/>
    <property type="molecule type" value="Genomic_DNA"/>
</dbReference>
<evidence type="ECO:0000313" key="6">
    <source>
        <dbReference type="EMBL" id="EHQ02035.1"/>
    </source>
</evidence>
<evidence type="ECO:0000313" key="7">
    <source>
        <dbReference type="Proteomes" id="UP000003844"/>
    </source>
</evidence>
<dbReference type="InterPro" id="IPR011990">
    <property type="entry name" value="TPR-like_helical_dom_sf"/>
</dbReference>
<dbReference type="PROSITE" id="PS50293">
    <property type="entry name" value="TPR_REGION"/>
    <property type="match status" value="1"/>
</dbReference>